<dbReference type="Pfam" id="PF07693">
    <property type="entry name" value="KAP_NTPase"/>
    <property type="match status" value="1"/>
</dbReference>
<feature type="transmembrane region" description="Helical" evidence="1">
    <location>
        <begin position="237"/>
        <end position="259"/>
    </location>
</feature>
<dbReference type="GeneTree" id="ENSGT00650000093443"/>
<accession>A0A8C6Y5M0</accession>
<dbReference type="InterPro" id="IPR052754">
    <property type="entry name" value="NTPase_KAP_P-loop"/>
</dbReference>
<organism evidence="3 4">
    <name type="scientific">Naja naja</name>
    <name type="common">Indian cobra</name>
    <dbReference type="NCBI Taxonomy" id="35670"/>
    <lineage>
        <taxon>Eukaryota</taxon>
        <taxon>Metazoa</taxon>
        <taxon>Chordata</taxon>
        <taxon>Craniata</taxon>
        <taxon>Vertebrata</taxon>
        <taxon>Euteleostomi</taxon>
        <taxon>Lepidosauria</taxon>
        <taxon>Squamata</taxon>
        <taxon>Bifurcata</taxon>
        <taxon>Unidentata</taxon>
        <taxon>Episquamata</taxon>
        <taxon>Toxicofera</taxon>
        <taxon>Serpentes</taxon>
        <taxon>Colubroidea</taxon>
        <taxon>Elapidae</taxon>
        <taxon>Elapinae</taxon>
        <taxon>Naja</taxon>
    </lineage>
</organism>
<evidence type="ECO:0000259" key="2">
    <source>
        <dbReference type="Pfam" id="PF07693"/>
    </source>
</evidence>
<dbReference type="OMA" id="RQREWHC"/>
<keyword evidence="1" id="KW-1133">Transmembrane helix</keyword>
<keyword evidence="1" id="KW-0472">Membrane</keyword>
<evidence type="ECO:0000313" key="3">
    <source>
        <dbReference type="Ensembl" id="ENSNNAP00000022938.1"/>
    </source>
</evidence>
<proteinExistence type="predicted"/>
<dbReference type="PANTHER" id="PTHR22674">
    <property type="entry name" value="NTPASE, KAP FAMILY P-LOOP DOMAIN-CONTAINING 1"/>
    <property type="match status" value="1"/>
</dbReference>
<evidence type="ECO:0000256" key="1">
    <source>
        <dbReference type="SAM" id="Phobius"/>
    </source>
</evidence>
<keyword evidence="4" id="KW-1185">Reference proteome</keyword>
<reference evidence="3" key="1">
    <citation type="submission" date="2025-08" db="UniProtKB">
        <authorList>
            <consortium name="Ensembl"/>
        </authorList>
    </citation>
    <scope>IDENTIFICATION</scope>
</reference>
<dbReference type="OrthoDB" id="10015264at2759"/>
<dbReference type="AlphaFoldDB" id="A0A8C6Y5M0"/>
<protein>
    <submittedName>
        <fullName evidence="3">NTPase KAP family P-loop domain containing 1</fullName>
    </submittedName>
</protein>
<dbReference type="Proteomes" id="UP000694559">
    <property type="component" value="Unplaced"/>
</dbReference>
<evidence type="ECO:0000313" key="4">
    <source>
        <dbReference type="Proteomes" id="UP000694559"/>
    </source>
</evidence>
<dbReference type="PANTHER" id="PTHR22674:SF4">
    <property type="entry name" value="NTPASE KAP FAMILY P-LOOP DOMAIN-CONTAINING PROTEIN 1"/>
    <property type="match status" value="1"/>
</dbReference>
<dbReference type="InterPro" id="IPR011646">
    <property type="entry name" value="KAP_P-loop"/>
</dbReference>
<feature type="transmembrane region" description="Helical" evidence="1">
    <location>
        <begin position="271"/>
        <end position="292"/>
    </location>
</feature>
<gene>
    <name evidence="3" type="primary">NKPD1</name>
</gene>
<keyword evidence="1" id="KW-0812">Transmembrane</keyword>
<sequence>MSTKGEEHVPVEANRKAPLYLESLVDGPPTPELMSYYDEEVARLHYAEEGHEMGCLCSSRGTHFSHAEYHDKDLMTEDDIYCCSLSKTLCHTSTPVTVGFYSPSGTRVHSLLDQIAGCMLKESIRREEAEFNRTHQRSRVPEGINYLNLLWYIVFYQPVITEVHLRRKTIEFLFIRFSAWEYAGSDKLWAGLVTTLCDHIRQHFGPLPLSFYHVVGSRPEFASGFTQEEWRLKKKMCCATGGLIVILLAGAGLATTALLVPGIRDGTILKYLGGTFAAISGSGLVVAISPVIKHLIISQKKKIESMTSDEKFTSHLGFMSAVKSEIEVLTSFIYYMEIFERRRLRIVFEITCLDTCYPERVVGVLNAINTLLSDRNAPFIFILVVDPSVIVSCLEQAGTMKGMADNGYLYLNRTVTLPFSIPEIGIKSKMRCLHEAFQTREDLMYGIITRNMELGVTNSKGNGGAVMNMEAVVQEDQHQIDAMAVQYIHKAFHCLHSEQDCLYHYVPDSIIQMRRIVNTIPITIRLMTQQHLLRHNLCPREVASWVVLANQWPCRLSWILQRMEDKLQGQPPNDYEKTLMWDVFVETCPELYSKHKELQNIMALDGDPELFERFLSDDFPFTVQEGKKLLKYTVNLDHSIRYKMGELQALATLENYRKGGTNSKKKP</sequence>
<dbReference type="Ensembl" id="ENSNNAT00000024043.1">
    <property type="protein sequence ID" value="ENSNNAP00000022938.1"/>
    <property type="gene ID" value="ENSNNAG00000015129.1"/>
</dbReference>
<feature type="domain" description="KAP NTPase" evidence="2">
    <location>
        <begin position="131"/>
        <end position="441"/>
    </location>
</feature>
<reference evidence="3" key="2">
    <citation type="submission" date="2025-09" db="UniProtKB">
        <authorList>
            <consortium name="Ensembl"/>
        </authorList>
    </citation>
    <scope>IDENTIFICATION</scope>
</reference>
<name>A0A8C6Y5M0_NAJNA</name>